<organism evidence="1 2">
    <name type="scientific">Streptococcus urinalis 2285-97</name>
    <dbReference type="NCBI Taxonomy" id="764291"/>
    <lineage>
        <taxon>Bacteria</taxon>
        <taxon>Bacillati</taxon>
        <taxon>Bacillota</taxon>
        <taxon>Bacilli</taxon>
        <taxon>Lactobacillales</taxon>
        <taxon>Streptococcaceae</taxon>
        <taxon>Streptococcus</taxon>
    </lineage>
</organism>
<dbReference type="STRING" id="764291.STRUR_0801"/>
<evidence type="ECO:0000313" key="1">
    <source>
        <dbReference type="EMBL" id="EHJ56333.1"/>
    </source>
</evidence>
<dbReference type="EMBL" id="AEUZ02000001">
    <property type="protein sequence ID" value="EHJ56333.1"/>
    <property type="molecule type" value="Genomic_DNA"/>
</dbReference>
<keyword evidence="2" id="KW-1185">Reference proteome</keyword>
<proteinExistence type="predicted"/>
<reference evidence="1 2" key="1">
    <citation type="journal article" date="2014" name="Int. J. Syst. Evol. Microbiol.">
        <title>Phylogenomics and the dynamic genome evolution of the genus Streptococcus.</title>
        <authorList>
            <consortium name="The Broad Institute Genome Sequencing Platform"/>
            <person name="Richards V.P."/>
            <person name="Palmer S.R."/>
            <person name="Pavinski Bitar P.D."/>
            <person name="Qin X."/>
            <person name="Weinstock G.M."/>
            <person name="Highlander S.K."/>
            <person name="Town C.D."/>
            <person name="Burne R.A."/>
            <person name="Stanhope M.J."/>
        </authorList>
    </citation>
    <scope>NUCLEOTIDE SEQUENCE [LARGE SCALE GENOMIC DNA]</scope>
    <source>
        <strain evidence="1 2">2285-97</strain>
    </source>
</reference>
<evidence type="ECO:0000313" key="2">
    <source>
        <dbReference type="Proteomes" id="UP000005388"/>
    </source>
</evidence>
<dbReference type="RefSeq" id="WP_006739094.1">
    <property type="nucleotide sequence ID" value="NZ_AEUZ02000001.1"/>
</dbReference>
<accession>G5KEG7</accession>
<gene>
    <name evidence="1" type="ORF">STRUR_0801</name>
</gene>
<comment type="caution">
    <text evidence="1">The sequence shown here is derived from an EMBL/GenBank/DDBJ whole genome shotgun (WGS) entry which is preliminary data.</text>
</comment>
<protein>
    <submittedName>
        <fullName evidence="1">Uncharacterized protein</fullName>
    </submittedName>
</protein>
<sequence>MKKLFNWIFAKPKEEPEVITYRIVKPENYEFKFEQENSRPYEEYHKYMVGVMMRGAK</sequence>
<dbReference type="Proteomes" id="UP000005388">
    <property type="component" value="Unassembled WGS sequence"/>
</dbReference>
<name>G5KEG7_9STRE</name>
<dbReference type="AlphaFoldDB" id="G5KEG7"/>